<feature type="compositionally biased region" description="Polar residues" evidence="1">
    <location>
        <begin position="1"/>
        <end position="16"/>
    </location>
</feature>
<evidence type="ECO:0000313" key="3">
    <source>
        <dbReference type="WBParaSite" id="PDA_v2.g8523.t1"/>
    </source>
</evidence>
<evidence type="ECO:0000313" key="2">
    <source>
        <dbReference type="Proteomes" id="UP000887578"/>
    </source>
</evidence>
<reference evidence="3" key="1">
    <citation type="submission" date="2022-11" db="UniProtKB">
        <authorList>
            <consortium name="WormBaseParasite"/>
        </authorList>
    </citation>
    <scope>IDENTIFICATION</scope>
</reference>
<evidence type="ECO:0000256" key="1">
    <source>
        <dbReference type="SAM" id="MobiDB-lite"/>
    </source>
</evidence>
<dbReference type="AlphaFoldDB" id="A0A914QW96"/>
<dbReference type="WBParaSite" id="PDA_v2.g8523.t1">
    <property type="protein sequence ID" value="PDA_v2.g8523.t1"/>
    <property type="gene ID" value="PDA_v2.g8523"/>
</dbReference>
<keyword evidence="2" id="KW-1185">Reference proteome</keyword>
<organism evidence="2 3">
    <name type="scientific">Panagrolaimus davidi</name>
    <dbReference type="NCBI Taxonomy" id="227884"/>
    <lineage>
        <taxon>Eukaryota</taxon>
        <taxon>Metazoa</taxon>
        <taxon>Ecdysozoa</taxon>
        <taxon>Nematoda</taxon>
        <taxon>Chromadorea</taxon>
        <taxon>Rhabditida</taxon>
        <taxon>Tylenchina</taxon>
        <taxon>Panagrolaimomorpha</taxon>
        <taxon>Panagrolaimoidea</taxon>
        <taxon>Panagrolaimidae</taxon>
        <taxon>Panagrolaimus</taxon>
    </lineage>
</organism>
<sequence length="145" mass="16616">MELLQKQVQESMSLEASSPTSDSPRRKRRRRGSDSDSDESGESDKTLLPSLHLLVKKMREIVKNSDGSPASLLPLNSILDEMETKTKPKKDDKNVKFNFFETNKLIVDKEIKILDSFNEIIKEKFDGDIRVLDFNEEKNEIAKVC</sequence>
<proteinExistence type="predicted"/>
<protein>
    <submittedName>
        <fullName evidence="3">Uncharacterized protein</fullName>
    </submittedName>
</protein>
<name>A0A914QW96_9BILA</name>
<feature type="region of interest" description="Disordered" evidence="1">
    <location>
        <begin position="1"/>
        <end position="45"/>
    </location>
</feature>
<dbReference type="InterPro" id="IPR042178">
    <property type="entry name" value="Serpin_sf_1"/>
</dbReference>
<accession>A0A914QW96</accession>
<dbReference type="Proteomes" id="UP000887578">
    <property type="component" value="Unplaced"/>
</dbReference>
<dbReference type="Gene3D" id="3.30.497.10">
    <property type="entry name" value="Antithrombin, subunit I, domain 2"/>
    <property type="match status" value="1"/>
</dbReference>